<evidence type="ECO:0000256" key="11">
    <source>
        <dbReference type="SAM" id="Coils"/>
    </source>
</evidence>
<evidence type="ECO:0000256" key="8">
    <source>
        <dbReference type="ARBA" id="ARBA00023175"/>
    </source>
</evidence>
<dbReference type="GO" id="GO:0005874">
    <property type="term" value="C:microtubule"/>
    <property type="evidence" value="ECO:0007669"/>
    <property type="project" value="UniProtKB-KW"/>
</dbReference>
<dbReference type="AlphaFoldDB" id="C7RRN5"/>
<dbReference type="Gene3D" id="1.25.40.10">
    <property type="entry name" value="Tetratricopeptide repeat domain"/>
    <property type="match status" value="2"/>
</dbReference>
<dbReference type="Pfam" id="PF13424">
    <property type="entry name" value="TPR_12"/>
    <property type="match status" value="3"/>
</dbReference>
<dbReference type="GO" id="GO:0007018">
    <property type="term" value="P:microtubule-based movement"/>
    <property type="evidence" value="ECO:0007669"/>
    <property type="project" value="TreeGrafter"/>
</dbReference>
<evidence type="ECO:0000256" key="1">
    <source>
        <dbReference type="ARBA" id="ARBA00004245"/>
    </source>
</evidence>
<keyword evidence="6 10" id="KW-0802">TPR repeat</keyword>
<evidence type="ECO:0000256" key="10">
    <source>
        <dbReference type="PROSITE-ProRule" id="PRU00339"/>
    </source>
</evidence>
<dbReference type="PRINTS" id="PR00381">
    <property type="entry name" value="KINESINLIGHT"/>
</dbReference>
<sequence>MEPNRSPPLGSIADVRQRLVLWCERSDSGLARVEFSSEGARRRVVAGLREDLAARGILLHEITLQTVADASALASDLLAHLSTLAPGAVSIDGFASALPLDSAQRREALYRFNLKREPLGEQPQRQIWWLPPHLAEDFIRLVPDLDSWFLVKLQLSEIAETTRTAEAAGDRLGARERGAIDTRLDPAELRSLAATTIERLQRGRQQGLTQAEAQDLLLRALGFLRQGGLDQEASLLAARFPDLLNAYRLFVSAVGSEFRSYRDALRHDLERPGVTVRVQEDFIPTGSETLDKLDTYIAGCDAVIHLVGDLTGALAQPSSLALIRQRYPDLGRRLPPLAPFLEDGAPALSYTQWEAWLALYHGKTLLIAVPEDAAPRDAGYRRDEAQRAAQQAHLARLAAVERHPEIRFANADRLAVELLRSKLHEILARAGVRMRPANLPFGSLGALFKGRDAALADLAVSLGGIPASPSAVVARVINGIGGVGKTRLALEYAWRRADDYSALLFVGAESPAALQRHLAALCSASVLDLPERHETDEGRQYEAVLNWLRTHPGWLLIVDNVDSEDAAAAAEALLPRLAGGHVVLTSRLAHWSGRLALPSLEVLARKDAANFLVARSQERRRPRTDDAALAAQLADELGGLALALEQAGAYIAQRRLNFAEYLAEWHSQREKVLAWYDARLMQYPKSVAITWQTSFDRVGEPARRLLQRLAWLAPEPIPESLLAVAVPEDAGEARATAGAPADSLAALVELESYSLVRRASDAPSFTIHRLLQEVSRRPRDDTAPAAAAALRAALAWVDAAFVGDPGDVRDWPLLDALAPHALAVARYADAAGIADPTARLLNQVGLLLLEKARYAEAEPLLRRALAIDEASLGDAHPKVAIRLNNLAQLLQETNRLAEAEPLMRRALAIDEASFGDAHPNVARDLNNLAQLLKATNRLAEAEPLIRRALAIDEASFGDAHPEVAIDLNNLARLLQDTNRLVEAEPLMRRALAIDEASFGDAHPNVARHLNNLAQLLRATKRLAEAEPLLRRALAIDEASFGDAHPRVARHLNNLAGLLKATKRPAEAEPLLHRALAIDEASFGDAHPTVAIDLNNLAQLLQATNRLSEAEPLMRRALAIDEASFGDAHPRVAIHLNNLAQLLQATDRLAEAEPLMRRARRIFVASFGSEHPNSQIVRANTVALLQKMGRSDDEIADCLARDPGAKPGGDS</sequence>
<feature type="coiled-coil region" evidence="11">
    <location>
        <begin position="880"/>
        <end position="942"/>
    </location>
</feature>
<keyword evidence="9" id="KW-0206">Cytoskeleton</keyword>
<dbReference type="InterPro" id="IPR011990">
    <property type="entry name" value="TPR-like_helical_dom_sf"/>
</dbReference>
<dbReference type="InterPro" id="IPR019734">
    <property type="entry name" value="TPR_rpt"/>
</dbReference>
<evidence type="ECO:0000256" key="9">
    <source>
        <dbReference type="ARBA" id="ARBA00023212"/>
    </source>
</evidence>
<dbReference type="PROSITE" id="PS50005">
    <property type="entry name" value="TPR"/>
    <property type="match status" value="1"/>
</dbReference>
<dbReference type="Gene3D" id="3.40.50.300">
    <property type="entry name" value="P-loop containing nucleotide triphosphate hydrolases"/>
    <property type="match status" value="1"/>
</dbReference>
<dbReference type="InterPro" id="IPR002151">
    <property type="entry name" value="Kinesin_light"/>
</dbReference>
<reference evidence="13" key="1">
    <citation type="submission" date="2009-08" db="EMBL/GenBank/DDBJ databases">
        <authorList>
            <consortium name="US DOE Joint Genome Institute"/>
            <person name="Lucas S."/>
            <person name="Copeland A."/>
            <person name="Lapidus A."/>
            <person name="Glavina del Rio T."/>
            <person name="Dalin E."/>
            <person name="Tice H."/>
            <person name="Bruce D."/>
            <person name="Barry K."/>
            <person name="Pitluck S."/>
            <person name="Lowry S."/>
            <person name="Larimer F."/>
            <person name="Land M."/>
            <person name="Hauser L."/>
            <person name="Kyrpides N."/>
            <person name="Ivanova N."/>
            <person name="McMahon K.D."/>
            <person name="Hugenholtz P."/>
        </authorList>
    </citation>
    <scope>NUCLEOTIDE SEQUENCE</scope>
    <source>
        <strain evidence="13">UW-1</strain>
    </source>
</reference>
<dbReference type="GO" id="GO:0005871">
    <property type="term" value="C:kinesin complex"/>
    <property type="evidence" value="ECO:0007669"/>
    <property type="project" value="InterPro"/>
</dbReference>
<dbReference type="STRING" id="522306.CAP2UW1_1196"/>
<name>C7RRN5_ACCRE</name>
<evidence type="ECO:0000256" key="4">
    <source>
        <dbReference type="ARBA" id="ARBA00022701"/>
    </source>
</evidence>
<evidence type="ECO:0000313" key="13">
    <source>
        <dbReference type="EMBL" id="ACV34524.1"/>
    </source>
</evidence>
<keyword evidence="5" id="KW-0677">Repeat</keyword>
<proteinExistence type="inferred from homology"/>
<dbReference type="PANTHER" id="PTHR45783">
    <property type="entry name" value="KINESIN LIGHT CHAIN"/>
    <property type="match status" value="1"/>
</dbReference>
<organism evidence="13">
    <name type="scientific">Accumulibacter regalis</name>
    <dbReference type="NCBI Taxonomy" id="522306"/>
    <lineage>
        <taxon>Bacteria</taxon>
        <taxon>Pseudomonadati</taxon>
        <taxon>Pseudomonadota</taxon>
        <taxon>Betaproteobacteria</taxon>
        <taxon>Candidatus Accumulibacter</taxon>
    </lineage>
</organism>
<protein>
    <submittedName>
        <fullName evidence="13">Tetratricopeptide TPR_2 repeat protein</fullName>
    </submittedName>
</protein>
<gene>
    <name evidence="13" type="ordered locus">CAP2UW1_1196</name>
</gene>
<evidence type="ECO:0000259" key="12">
    <source>
        <dbReference type="Pfam" id="PF25000"/>
    </source>
</evidence>
<dbReference type="EMBL" id="CP001715">
    <property type="protein sequence ID" value="ACV34524.1"/>
    <property type="molecule type" value="Genomic_DNA"/>
</dbReference>
<dbReference type="PANTHER" id="PTHR45783:SF3">
    <property type="entry name" value="KINESIN LIGHT CHAIN"/>
    <property type="match status" value="1"/>
</dbReference>
<dbReference type="SUPFAM" id="SSF52540">
    <property type="entry name" value="P-loop containing nucleoside triphosphate hydrolases"/>
    <property type="match status" value="1"/>
</dbReference>
<dbReference type="KEGG" id="app:CAP2UW1_1196"/>
<evidence type="ECO:0000256" key="3">
    <source>
        <dbReference type="ARBA" id="ARBA00022490"/>
    </source>
</evidence>
<reference evidence="13" key="2">
    <citation type="submission" date="2009-09" db="EMBL/GenBank/DDBJ databases">
        <title>Complete sequence of chromosome of Candidatus Accumulibacter phosphatis clade IIA str. UW-1.</title>
        <authorList>
            <consortium name="US DOE Joint Genome Institute"/>
            <person name="Martin H.G."/>
            <person name="Ivanova N."/>
            <person name="Kunin V."/>
            <person name="Warnecke F."/>
            <person name="Barry K."/>
            <person name="He S."/>
            <person name="Salamov A."/>
            <person name="Szeto E."/>
            <person name="Dalin E."/>
            <person name="Pangilinan J.L."/>
            <person name="Lapidus A."/>
            <person name="Lowry S."/>
            <person name="Kyrpides N.C."/>
            <person name="McMahon K.D."/>
            <person name="Hugenholtz P."/>
        </authorList>
    </citation>
    <scope>NUCLEOTIDE SEQUENCE [LARGE SCALE GENOMIC DNA]</scope>
    <source>
        <strain evidence="13">UW-1</strain>
    </source>
</reference>
<keyword evidence="7 11" id="KW-0175">Coiled coil</keyword>
<dbReference type="Pfam" id="PF25000">
    <property type="entry name" value="DUF7779"/>
    <property type="match status" value="1"/>
</dbReference>
<dbReference type="eggNOG" id="COG0457">
    <property type="taxonomic scope" value="Bacteria"/>
</dbReference>
<evidence type="ECO:0000256" key="5">
    <source>
        <dbReference type="ARBA" id="ARBA00022737"/>
    </source>
</evidence>
<dbReference type="HOGENOM" id="CLU_269778_0_0_4"/>
<dbReference type="InterPro" id="IPR027417">
    <property type="entry name" value="P-loop_NTPase"/>
</dbReference>
<comment type="subcellular location">
    <subcellularLocation>
        <location evidence="1">Cytoplasm</location>
        <location evidence="1">Cytoskeleton</location>
    </subcellularLocation>
</comment>
<dbReference type="InterPro" id="IPR056681">
    <property type="entry name" value="DUF7779"/>
</dbReference>
<keyword evidence="8" id="KW-0505">Motor protein</keyword>
<dbReference type="eggNOG" id="COG1715">
    <property type="taxonomic scope" value="Bacteria"/>
</dbReference>
<dbReference type="GO" id="GO:0005737">
    <property type="term" value="C:cytoplasm"/>
    <property type="evidence" value="ECO:0007669"/>
    <property type="project" value="TreeGrafter"/>
</dbReference>
<accession>C7RRN5</accession>
<evidence type="ECO:0000256" key="2">
    <source>
        <dbReference type="ARBA" id="ARBA00009622"/>
    </source>
</evidence>
<dbReference type="SUPFAM" id="SSF48452">
    <property type="entry name" value="TPR-like"/>
    <property type="match status" value="3"/>
</dbReference>
<feature type="domain" description="DUF7779" evidence="12">
    <location>
        <begin position="694"/>
        <end position="777"/>
    </location>
</feature>
<evidence type="ECO:0000256" key="6">
    <source>
        <dbReference type="ARBA" id="ARBA00022803"/>
    </source>
</evidence>
<dbReference type="OrthoDB" id="135105at2"/>
<comment type="similarity">
    <text evidence="2">Belongs to the kinesin light chain family.</text>
</comment>
<keyword evidence="3" id="KW-0963">Cytoplasm</keyword>
<evidence type="ECO:0000256" key="7">
    <source>
        <dbReference type="ARBA" id="ARBA00023054"/>
    </source>
</evidence>
<dbReference type="GO" id="GO:0019894">
    <property type="term" value="F:kinesin binding"/>
    <property type="evidence" value="ECO:0007669"/>
    <property type="project" value="TreeGrafter"/>
</dbReference>
<dbReference type="Pfam" id="PF13374">
    <property type="entry name" value="TPR_10"/>
    <property type="match status" value="2"/>
</dbReference>
<keyword evidence="4" id="KW-0493">Microtubule</keyword>
<feature type="repeat" description="TPR" evidence="10">
    <location>
        <begin position="838"/>
        <end position="871"/>
    </location>
</feature>
<dbReference type="SMART" id="SM00028">
    <property type="entry name" value="TPR"/>
    <property type="match status" value="8"/>
</dbReference>